<organism evidence="2 3">
    <name type="scientific">Simkania negevensis (strain ATCC VR-1471 / DSM 27360 / Z)</name>
    <dbReference type="NCBI Taxonomy" id="331113"/>
    <lineage>
        <taxon>Bacteria</taxon>
        <taxon>Pseudomonadati</taxon>
        <taxon>Chlamydiota</taxon>
        <taxon>Chlamydiia</taxon>
        <taxon>Parachlamydiales</taxon>
        <taxon>Simkaniaceae</taxon>
        <taxon>Simkania</taxon>
    </lineage>
</organism>
<dbReference type="OrthoDB" id="9776650at2"/>
<dbReference type="RefSeq" id="WP_013943748.1">
    <property type="nucleotide sequence ID" value="NC_015713.1"/>
</dbReference>
<dbReference type="GO" id="GO:0003676">
    <property type="term" value="F:nucleic acid binding"/>
    <property type="evidence" value="ECO:0007669"/>
    <property type="project" value="InterPro"/>
</dbReference>
<dbReference type="SUPFAM" id="SSF53098">
    <property type="entry name" value="Ribonuclease H-like"/>
    <property type="match status" value="1"/>
</dbReference>
<reference key="1">
    <citation type="journal article" date="2011" name="Mol. Biol. Evol.">
        <title>Unity in variety -- the pan-genome of the Chlamydiae.</title>
        <authorList>
            <person name="Collingro A."/>
            <person name="Tischler P."/>
            <person name="Weinmaier T."/>
            <person name="Penz T."/>
            <person name="Heinz E."/>
            <person name="Brunham R.C."/>
            <person name="Read T.D."/>
            <person name="Bavoil P.M."/>
            <person name="Sachse K."/>
            <person name="Kahane S."/>
            <person name="Friedman M.G."/>
            <person name="Rattei T."/>
            <person name="Myers G.S.A."/>
            <person name="Horn M."/>
        </authorList>
    </citation>
    <scope>NUCLEOTIDE SEQUENCE</scope>
    <source>
        <strain>Z</strain>
    </source>
</reference>
<dbReference type="eggNOG" id="COG0847">
    <property type="taxonomic scope" value="Bacteria"/>
</dbReference>
<dbReference type="HOGENOM" id="CLU_1376999_0_0_0"/>
<dbReference type="Pfam" id="PF00929">
    <property type="entry name" value="RNase_T"/>
    <property type="match status" value="1"/>
</dbReference>
<dbReference type="Proteomes" id="UP000000496">
    <property type="component" value="Chromosome gsn.131"/>
</dbReference>
<evidence type="ECO:0000259" key="1">
    <source>
        <dbReference type="SMART" id="SM00479"/>
    </source>
</evidence>
<dbReference type="KEGG" id="sng:SNE_A14040"/>
<evidence type="ECO:0000313" key="2">
    <source>
        <dbReference type="EMBL" id="CCB89281.1"/>
    </source>
</evidence>
<reference evidence="2 3" key="2">
    <citation type="journal article" date="2011" name="Mol. Biol. Evol.">
        <title>Unity in variety--the pan-genome of the Chlamydiae.</title>
        <authorList>
            <person name="Collingro A."/>
            <person name="Tischler P."/>
            <person name="Weinmaier T."/>
            <person name="Penz T."/>
            <person name="Heinz E."/>
            <person name="Brunham R.C."/>
            <person name="Read T.D."/>
            <person name="Bavoil P.M."/>
            <person name="Sachse K."/>
            <person name="Kahane S."/>
            <person name="Friedman M.G."/>
            <person name="Rattei T."/>
            <person name="Myers G.S."/>
            <person name="Horn M."/>
        </authorList>
    </citation>
    <scope>NUCLEOTIDE SEQUENCE [LARGE SCALE GENOMIC DNA]</scope>
    <source>
        <strain evidence="3">ATCC VR-1471 / Z</strain>
    </source>
</reference>
<dbReference type="CDD" id="cd06127">
    <property type="entry name" value="DEDDh"/>
    <property type="match status" value="1"/>
</dbReference>
<gene>
    <name evidence="2" type="ordered locus">SNE_A14040</name>
</gene>
<accession>F8L5F6</accession>
<evidence type="ECO:0000313" key="3">
    <source>
        <dbReference type="Proteomes" id="UP000000496"/>
    </source>
</evidence>
<dbReference type="SMART" id="SM00479">
    <property type="entry name" value="EXOIII"/>
    <property type="match status" value="1"/>
</dbReference>
<dbReference type="STRING" id="331113.SNE_A14040"/>
<dbReference type="GO" id="GO:0006259">
    <property type="term" value="P:DNA metabolic process"/>
    <property type="evidence" value="ECO:0007669"/>
    <property type="project" value="UniProtKB-ARBA"/>
</dbReference>
<proteinExistence type="predicted"/>
<dbReference type="InterPro" id="IPR013520">
    <property type="entry name" value="Ribonucl_H"/>
</dbReference>
<dbReference type="InterPro" id="IPR036397">
    <property type="entry name" value="RNaseH_sf"/>
</dbReference>
<feature type="domain" description="Exonuclease" evidence="1">
    <location>
        <begin position="4"/>
        <end position="191"/>
    </location>
</feature>
<dbReference type="AlphaFoldDB" id="F8L5F6"/>
<protein>
    <recommendedName>
        <fullName evidence="1">Exonuclease domain-containing protein</fullName>
    </recommendedName>
</protein>
<name>F8L5F6_SIMNZ</name>
<dbReference type="EMBL" id="FR872582">
    <property type="protein sequence ID" value="CCB89281.1"/>
    <property type="molecule type" value="Genomic_DNA"/>
</dbReference>
<keyword evidence="3" id="KW-1185">Reference proteome</keyword>
<dbReference type="Gene3D" id="3.30.420.10">
    <property type="entry name" value="Ribonuclease H-like superfamily/Ribonuclease H"/>
    <property type="match status" value="1"/>
</dbReference>
<dbReference type="InterPro" id="IPR012337">
    <property type="entry name" value="RNaseH-like_sf"/>
</dbReference>
<dbReference type="GO" id="GO:0004527">
    <property type="term" value="F:exonuclease activity"/>
    <property type="evidence" value="ECO:0007669"/>
    <property type="project" value="UniProtKB-ARBA"/>
</dbReference>
<sequence length="194" mass="21928">MLGIFLDTETNGLNTKKHKVVEIAYKIIDVKTGSLIESFDTIIYHPFEEWKKSDPLSLKVNGFSWNDIKGGMPPEKAAEEIKASFARCGVERGKAVFICQNPSFDRAFFNQLIDADAQELLNWPYHWLDLASMFWMKRLSTAPPFPWETGVSKNKIAAAYNLPTEATPHKAMNGVDHLLLCYKAVVGFPEEKTT</sequence>